<organism evidence="2 3">
    <name type="scientific">Gracilimonas halophila</name>
    <dbReference type="NCBI Taxonomy" id="1834464"/>
    <lineage>
        <taxon>Bacteria</taxon>
        <taxon>Pseudomonadati</taxon>
        <taxon>Balneolota</taxon>
        <taxon>Balneolia</taxon>
        <taxon>Balneolales</taxon>
        <taxon>Balneolaceae</taxon>
        <taxon>Gracilimonas</taxon>
    </lineage>
</organism>
<keyword evidence="1" id="KW-0732">Signal</keyword>
<dbReference type="RefSeq" id="WP_390300248.1">
    <property type="nucleotide sequence ID" value="NZ_JBHULI010000024.1"/>
</dbReference>
<gene>
    <name evidence="2" type="ORF">ACFSVN_06570</name>
</gene>
<comment type="caution">
    <text evidence="2">The sequence shown here is derived from an EMBL/GenBank/DDBJ whole genome shotgun (WGS) entry which is preliminary data.</text>
</comment>
<dbReference type="PROSITE" id="PS51257">
    <property type="entry name" value="PROKAR_LIPOPROTEIN"/>
    <property type="match status" value="1"/>
</dbReference>
<sequence length="155" mass="17344">MKYTNTLKLSSFILIFALFITACGDDPASSGNEDPPEFPEFENIDADLSYFEQNSQATGQENNTNFTEAYFYATGLSAVTSSGLFYTAFFSSADQAEADFNNGTWRWEYSYSFEGETASIVLTSQEVGDNLVWEMNWSYDDGQGTSFEDYTMVEG</sequence>
<dbReference type="EMBL" id="JBHULI010000024">
    <property type="protein sequence ID" value="MFD2532103.1"/>
    <property type="molecule type" value="Genomic_DNA"/>
</dbReference>
<feature type="chain" id="PRO_5046755050" evidence="1">
    <location>
        <begin position="25"/>
        <end position="155"/>
    </location>
</feature>
<dbReference type="Proteomes" id="UP001597460">
    <property type="component" value="Unassembled WGS sequence"/>
</dbReference>
<reference evidence="3" key="1">
    <citation type="journal article" date="2019" name="Int. J. Syst. Evol. Microbiol.">
        <title>The Global Catalogue of Microorganisms (GCM) 10K type strain sequencing project: providing services to taxonomists for standard genome sequencing and annotation.</title>
        <authorList>
            <consortium name="The Broad Institute Genomics Platform"/>
            <consortium name="The Broad Institute Genome Sequencing Center for Infectious Disease"/>
            <person name="Wu L."/>
            <person name="Ma J."/>
        </authorList>
    </citation>
    <scope>NUCLEOTIDE SEQUENCE [LARGE SCALE GENOMIC DNA]</scope>
    <source>
        <strain evidence="3">KCTC 52042</strain>
    </source>
</reference>
<evidence type="ECO:0000313" key="2">
    <source>
        <dbReference type="EMBL" id="MFD2532103.1"/>
    </source>
</evidence>
<accession>A0ABW5JI39</accession>
<feature type="signal peptide" evidence="1">
    <location>
        <begin position="1"/>
        <end position="24"/>
    </location>
</feature>
<evidence type="ECO:0000256" key="1">
    <source>
        <dbReference type="SAM" id="SignalP"/>
    </source>
</evidence>
<protein>
    <submittedName>
        <fullName evidence="2">Uncharacterized protein</fullName>
    </submittedName>
</protein>
<evidence type="ECO:0000313" key="3">
    <source>
        <dbReference type="Proteomes" id="UP001597460"/>
    </source>
</evidence>
<proteinExistence type="predicted"/>
<keyword evidence="3" id="KW-1185">Reference proteome</keyword>
<name>A0ABW5JI39_9BACT</name>